<evidence type="ECO:0000256" key="3">
    <source>
        <dbReference type="ARBA" id="ARBA00004496"/>
    </source>
</evidence>
<dbReference type="GO" id="GO:0005829">
    <property type="term" value="C:cytosol"/>
    <property type="evidence" value="ECO:0007669"/>
    <property type="project" value="TreeGrafter"/>
</dbReference>
<keyword evidence="13 19" id="KW-0460">Magnesium</keyword>
<evidence type="ECO:0000256" key="16">
    <source>
        <dbReference type="ARBA" id="ARBA00047493"/>
    </source>
</evidence>
<keyword evidence="12 18" id="KW-0067">ATP-binding</keyword>
<sequence>MYGKESYHNETQLREARKRPARPKDTAFATPQEATSPVSNQALRGVPSLVGMKEWLQLIGHSDRDIDNLNIIHITGTKGKGSTCAFTRSFLLAHGLRTGFPSKIGLYTSPHLQFIRERIQINEKPISEELFTKYFFEVWDSLASNGQRDTVENPRQPRYLQLLALLAFHTFVREKVQAAIFETHHGGEYDATNVIQRPVAAGITSLGMDHITQLGPTVENIAWHKAGIFKRGALAFSVPQEPVPSEVMRNRAAEKGSVLEFVPVNDSLPVNDKALSVPVQRLNCSLAIRLARAFLQVKALGQELSADDIINGVKNFSWAGRFQIIVDGHSQWFLDGAHNTLSIGQAAVWFARNTNPPNEKILRVLIFSHFSAERDSMELLKCLARSLFENGVRPDHVIFTTYDEREDESNKTLKVSGTPLPDFCAMHSSLWKDLNPESQISIEPTIERAIKRAKQLSAQKDGSQVLVTGSLHLVGGAVNLLRPCTPSQS</sequence>
<comment type="cofactor">
    <cofactor evidence="17">
        <name>a monovalent cation</name>
        <dbReference type="ChEBI" id="CHEBI:60242"/>
    </cofactor>
    <text evidence="17">A monovalent cation.</text>
</comment>
<feature type="binding site" evidence="19">
    <location>
        <position position="182"/>
    </location>
    <ligand>
        <name>Mg(2+)</name>
        <dbReference type="ChEBI" id="CHEBI:18420"/>
        <label>1</label>
    </ligand>
</feature>
<evidence type="ECO:0000256" key="13">
    <source>
        <dbReference type="ARBA" id="ARBA00022842"/>
    </source>
</evidence>
<dbReference type="SUPFAM" id="SSF53623">
    <property type="entry name" value="MurD-like peptide ligases, catalytic domain"/>
    <property type="match status" value="1"/>
</dbReference>
<dbReference type="STRING" id="5098.A0A507QNR6"/>
<evidence type="ECO:0000256" key="19">
    <source>
        <dbReference type="PIRSR" id="PIRSR038895-2"/>
    </source>
</evidence>
<dbReference type="GO" id="GO:0005524">
    <property type="term" value="F:ATP binding"/>
    <property type="evidence" value="ECO:0007669"/>
    <property type="project" value="UniProtKB-KW"/>
</dbReference>
<dbReference type="InterPro" id="IPR036615">
    <property type="entry name" value="Mur_ligase_C_dom_sf"/>
</dbReference>
<evidence type="ECO:0000256" key="9">
    <source>
        <dbReference type="ARBA" id="ARBA00022723"/>
    </source>
</evidence>
<dbReference type="AlphaFoldDB" id="A0A507QNR6"/>
<name>A0A507QNR6_MONPU</name>
<evidence type="ECO:0000313" key="22">
    <source>
        <dbReference type="Proteomes" id="UP000319663"/>
    </source>
</evidence>
<evidence type="ECO:0000256" key="12">
    <source>
        <dbReference type="ARBA" id="ARBA00022840"/>
    </source>
</evidence>
<evidence type="ECO:0000256" key="14">
    <source>
        <dbReference type="ARBA" id="ARBA00023128"/>
    </source>
</evidence>
<dbReference type="GO" id="GO:0046872">
    <property type="term" value="F:metal ion binding"/>
    <property type="evidence" value="ECO:0007669"/>
    <property type="project" value="UniProtKB-KW"/>
</dbReference>
<dbReference type="UniPathway" id="UPA00850"/>
<evidence type="ECO:0000256" key="1">
    <source>
        <dbReference type="ARBA" id="ARBA00004273"/>
    </source>
</evidence>
<evidence type="ECO:0000256" key="11">
    <source>
        <dbReference type="ARBA" id="ARBA00022792"/>
    </source>
</evidence>
<accession>A0A507QNR6</accession>
<comment type="similarity">
    <text evidence="5 17">Belongs to the folylpolyglutamate synthase family.</text>
</comment>
<evidence type="ECO:0000256" key="17">
    <source>
        <dbReference type="PIRNR" id="PIRNR038895"/>
    </source>
</evidence>
<comment type="caution">
    <text evidence="21">The sequence shown here is derived from an EMBL/GenBank/DDBJ whole genome shotgun (WGS) entry which is preliminary data.</text>
</comment>
<comment type="function">
    <text evidence="17">Catalyzes conversion of folates to polyglutamate derivatives allowing concentration of folate compounds in the cell and the intracellular retention of these cofactors, which are important substrates for most of the folate-dependent enzymes that are involved in one-carbon transfer reactions involved in purine, pyrimidine and amino acid synthesis.</text>
</comment>
<dbReference type="GO" id="GO:0005743">
    <property type="term" value="C:mitochondrial inner membrane"/>
    <property type="evidence" value="ECO:0007669"/>
    <property type="project" value="UniProtKB-SubCell"/>
</dbReference>
<feature type="binding site" evidence="19">
    <location>
        <position position="109"/>
    </location>
    <ligand>
        <name>Mg(2+)</name>
        <dbReference type="ChEBI" id="CHEBI:18420"/>
        <label>1</label>
    </ligand>
</feature>
<evidence type="ECO:0000313" key="21">
    <source>
        <dbReference type="EMBL" id="TQB69261.1"/>
    </source>
</evidence>
<feature type="binding site" evidence="18">
    <location>
        <position position="321"/>
    </location>
    <ligand>
        <name>ATP</name>
        <dbReference type="ChEBI" id="CHEBI:30616"/>
    </ligand>
</feature>
<feature type="region of interest" description="Disordered" evidence="20">
    <location>
        <begin position="1"/>
        <end position="39"/>
    </location>
</feature>
<gene>
    <name evidence="21" type="ORF">MPDQ_002130</name>
</gene>
<dbReference type="Proteomes" id="UP000319663">
    <property type="component" value="Unassembled WGS sequence"/>
</dbReference>
<keyword evidence="15" id="KW-0472">Membrane</keyword>
<comment type="subcellular location">
    <subcellularLocation>
        <location evidence="3">Cytoplasm</location>
    </subcellularLocation>
    <subcellularLocation>
        <location evidence="1">Mitochondrion inner membrane</location>
    </subcellularLocation>
    <subcellularLocation>
        <location evidence="2">Mitochondrion matrix</location>
    </subcellularLocation>
</comment>
<dbReference type="InterPro" id="IPR036565">
    <property type="entry name" value="Mur-like_cat_sf"/>
</dbReference>
<keyword evidence="7 17" id="KW-0554">One-carbon metabolism</keyword>
<dbReference type="InterPro" id="IPR023600">
    <property type="entry name" value="Folylpolyglutamate_synth_euk"/>
</dbReference>
<keyword evidence="10 18" id="KW-0547">Nucleotide-binding</keyword>
<evidence type="ECO:0000256" key="5">
    <source>
        <dbReference type="ARBA" id="ARBA00008276"/>
    </source>
</evidence>
<dbReference type="NCBIfam" id="TIGR01499">
    <property type="entry name" value="folC"/>
    <property type="match status" value="1"/>
</dbReference>
<dbReference type="InterPro" id="IPR001645">
    <property type="entry name" value="Folylpolyglutamate_synth"/>
</dbReference>
<comment type="pathway">
    <text evidence="4 17">Cofactor biosynthesis; tetrahydrofolylpolyglutamate biosynthesis.</text>
</comment>
<evidence type="ECO:0000256" key="6">
    <source>
        <dbReference type="ARBA" id="ARBA00022490"/>
    </source>
</evidence>
<dbReference type="PANTHER" id="PTHR11136:SF5">
    <property type="entry name" value="FOLYLPOLYGLUTAMATE SYNTHASE, MITOCHONDRIAL"/>
    <property type="match status" value="1"/>
</dbReference>
<evidence type="ECO:0000256" key="2">
    <source>
        <dbReference type="ARBA" id="ARBA00004305"/>
    </source>
</evidence>
<proteinExistence type="inferred from homology"/>
<evidence type="ECO:0000256" key="10">
    <source>
        <dbReference type="ARBA" id="ARBA00022741"/>
    </source>
</evidence>
<protein>
    <recommendedName>
        <fullName evidence="17">Folylpolyglutamate synthase</fullName>
        <ecNumber evidence="17">6.3.2.17</ecNumber>
    </recommendedName>
    <alternativeName>
        <fullName evidence="17">Folylpoly-gamma-glutamate synthetase</fullName>
    </alternativeName>
    <alternativeName>
        <fullName evidence="17">Tetrahydrofolylpolyglutamate synthase</fullName>
    </alternativeName>
</protein>
<evidence type="ECO:0000256" key="20">
    <source>
        <dbReference type="SAM" id="MobiDB-lite"/>
    </source>
</evidence>
<feature type="compositionally biased region" description="Basic and acidic residues" evidence="20">
    <location>
        <begin position="1"/>
        <end position="15"/>
    </location>
</feature>
<evidence type="ECO:0000256" key="18">
    <source>
        <dbReference type="PIRSR" id="PIRSR038895-1"/>
    </source>
</evidence>
<comment type="catalytic activity">
    <reaction evidence="16 17">
        <text>(6S)-5,6,7,8-tetrahydrofolyl-(gamma-L-Glu)(n) + L-glutamate + ATP = (6S)-5,6,7,8-tetrahydrofolyl-(gamma-L-Glu)(n+1) + ADP + phosphate + H(+)</text>
        <dbReference type="Rhea" id="RHEA:10580"/>
        <dbReference type="Rhea" id="RHEA-COMP:14738"/>
        <dbReference type="Rhea" id="RHEA-COMP:14740"/>
        <dbReference type="ChEBI" id="CHEBI:15378"/>
        <dbReference type="ChEBI" id="CHEBI:29985"/>
        <dbReference type="ChEBI" id="CHEBI:30616"/>
        <dbReference type="ChEBI" id="CHEBI:43474"/>
        <dbReference type="ChEBI" id="CHEBI:141005"/>
        <dbReference type="ChEBI" id="CHEBI:456216"/>
        <dbReference type="EC" id="6.3.2.17"/>
    </reaction>
</comment>
<dbReference type="GO" id="GO:0004326">
    <property type="term" value="F:tetrahydrofolylpolyglutamate synthase activity"/>
    <property type="evidence" value="ECO:0007669"/>
    <property type="project" value="UniProtKB-EC"/>
</dbReference>
<evidence type="ECO:0000256" key="7">
    <source>
        <dbReference type="ARBA" id="ARBA00022563"/>
    </source>
</evidence>
<reference evidence="21 22" key="1">
    <citation type="submission" date="2019-06" db="EMBL/GenBank/DDBJ databases">
        <title>Wine fermentation using esterase from Monascus purpureus.</title>
        <authorList>
            <person name="Geng C."/>
            <person name="Zhang Y."/>
        </authorList>
    </citation>
    <scope>NUCLEOTIDE SEQUENCE [LARGE SCALE GENOMIC DNA]</scope>
    <source>
        <strain evidence="21">HQ1</strain>
    </source>
</reference>
<dbReference type="PANTHER" id="PTHR11136">
    <property type="entry name" value="FOLYLPOLYGLUTAMATE SYNTHASE-RELATED"/>
    <property type="match status" value="1"/>
</dbReference>
<keyword evidence="11" id="KW-0999">Mitochondrion inner membrane</keyword>
<dbReference type="Gene3D" id="3.90.190.20">
    <property type="entry name" value="Mur ligase, C-terminal domain"/>
    <property type="match status" value="1"/>
</dbReference>
<keyword evidence="22" id="KW-1185">Reference proteome</keyword>
<feature type="binding site" evidence="18">
    <location>
        <position position="335"/>
    </location>
    <ligand>
        <name>ATP</name>
        <dbReference type="ChEBI" id="CHEBI:30616"/>
    </ligand>
</feature>
<evidence type="ECO:0000256" key="4">
    <source>
        <dbReference type="ARBA" id="ARBA00005150"/>
    </source>
</evidence>
<dbReference type="EMBL" id="VIFY01000163">
    <property type="protein sequence ID" value="TQB69261.1"/>
    <property type="molecule type" value="Genomic_DNA"/>
</dbReference>
<keyword evidence="6" id="KW-0963">Cytoplasm</keyword>
<keyword evidence="8 17" id="KW-0436">Ligase</keyword>
<evidence type="ECO:0000256" key="15">
    <source>
        <dbReference type="ARBA" id="ARBA00023136"/>
    </source>
</evidence>
<dbReference type="Gene3D" id="3.40.1190.10">
    <property type="entry name" value="Mur-like, catalytic domain"/>
    <property type="match status" value="1"/>
</dbReference>
<dbReference type="GO" id="GO:0006730">
    <property type="term" value="P:one-carbon metabolic process"/>
    <property type="evidence" value="ECO:0007669"/>
    <property type="project" value="UniProtKB-KW"/>
</dbReference>
<dbReference type="PIRSF" id="PIRSF038895">
    <property type="entry name" value="FPGS"/>
    <property type="match status" value="1"/>
</dbReference>
<organism evidence="21 22">
    <name type="scientific">Monascus purpureus</name>
    <name type="common">Red mold</name>
    <name type="synonym">Monascus anka</name>
    <dbReference type="NCBI Taxonomy" id="5098"/>
    <lineage>
        <taxon>Eukaryota</taxon>
        <taxon>Fungi</taxon>
        <taxon>Dikarya</taxon>
        <taxon>Ascomycota</taxon>
        <taxon>Pezizomycotina</taxon>
        <taxon>Eurotiomycetes</taxon>
        <taxon>Eurotiomycetidae</taxon>
        <taxon>Eurotiales</taxon>
        <taxon>Aspergillaceae</taxon>
        <taxon>Monascus</taxon>
    </lineage>
</organism>
<keyword evidence="9 19" id="KW-0479">Metal-binding</keyword>
<dbReference type="EC" id="6.3.2.17" evidence="17"/>
<keyword evidence="14" id="KW-0496">Mitochondrion</keyword>
<dbReference type="GO" id="GO:0005759">
    <property type="term" value="C:mitochondrial matrix"/>
    <property type="evidence" value="ECO:0007669"/>
    <property type="project" value="UniProtKB-SubCell"/>
</dbReference>
<feature type="binding site" evidence="19">
    <location>
        <position position="210"/>
    </location>
    <ligand>
        <name>Mg(2+)</name>
        <dbReference type="ChEBI" id="CHEBI:18420"/>
        <label>1</label>
    </ligand>
</feature>
<dbReference type="SUPFAM" id="SSF53244">
    <property type="entry name" value="MurD-like peptide ligases, peptide-binding domain"/>
    <property type="match status" value="1"/>
</dbReference>
<evidence type="ECO:0000256" key="8">
    <source>
        <dbReference type="ARBA" id="ARBA00022598"/>
    </source>
</evidence>